<accession>A0ABU2NX22</accession>
<name>A0ABU2NX22_9ACTN</name>
<evidence type="ECO:0000256" key="2">
    <source>
        <dbReference type="SAM" id="Phobius"/>
    </source>
</evidence>
<feature type="compositionally biased region" description="Gly residues" evidence="1">
    <location>
        <begin position="108"/>
        <end position="120"/>
    </location>
</feature>
<dbReference type="Proteomes" id="UP001183414">
    <property type="component" value="Unassembled WGS sequence"/>
</dbReference>
<comment type="caution">
    <text evidence="3">The sequence shown here is derived from an EMBL/GenBank/DDBJ whole genome shotgun (WGS) entry which is preliminary data.</text>
</comment>
<dbReference type="InterPro" id="IPR045513">
    <property type="entry name" value="DUF6479"/>
</dbReference>
<organism evidence="3 4">
    <name type="scientific">Streptomyces hazeniae</name>
    <dbReference type="NCBI Taxonomy" id="3075538"/>
    <lineage>
        <taxon>Bacteria</taxon>
        <taxon>Bacillati</taxon>
        <taxon>Actinomycetota</taxon>
        <taxon>Actinomycetes</taxon>
        <taxon>Kitasatosporales</taxon>
        <taxon>Streptomycetaceae</taxon>
        <taxon>Streptomyces</taxon>
    </lineage>
</organism>
<gene>
    <name evidence="3" type="ORF">RM572_22530</name>
</gene>
<reference evidence="4" key="1">
    <citation type="submission" date="2023-07" db="EMBL/GenBank/DDBJ databases">
        <title>30 novel species of actinomycetes from the DSMZ collection.</title>
        <authorList>
            <person name="Nouioui I."/>
        </authorList>
    </citation>
    <scope>NUCLEOTIDE SEQUENCE [LARGE SCALE GENOMIC DNA]</scope>
    <source>
        <strain evidence="4">DSM 42041</strain>
    </source>
</reference>
<proteinExistence type="predicted"/>
<evidence type="ECO:0000313" key="3">
    <source>
        <dbReference type="EMBL" id="MDT0381539.1"/>
    </source>
</evidence>
<keyword evidence="2" id="KW-0812">Transmembrane</keyword>
<feature type="transmembrane region" description="Helical" evidence="2">
    <location>
        <begin position="12"/>
        <end position="36"/>
    </location>
</feature>
<evidence type="ECO:0000313" key="4">
    <source>
        <dbReference type="Proteomes" id="UP001183414"/>
    </source>
</evidence>
<feature type="compositionally biased region" description="Basic and acidic residues" evidence="1">
    <location>
        <begin position="71"/>
        <end position="80"/>
    </location>
</feature>
<protein>
    <submittedName>
        <fullName evidence="3">DUF6479 family protein</fullName>
    </submittedName>
</protein>
<keyword evidence="4" id="KW-1185">Reference proteome</keyword>
<keyword evidence="2" id="KW-1133">Transmembrane helix</keyword>
<feature type="region of interest" description="Disordered" evidence="1">
    <location>
        <begin position="39"/>
        <end position="120"/>
    </location>
</feature>
<evidence type="ECO:0000256" key="1">
    <source>
        <dbReference type="SAM" id="MobiDB-lite"/>
    </source>
</evidence>
<dbReference type="RefSeq" id="WP_311675235.1">
    <property type="nucleotide sequence ID" value="NZ_JAVREQ010000023.1"/>
</dbReference>
<dbReference type="EMBL" id="JAVREQ010000023">
    <property type="protein sequence ID" value="MDT0381539.1"/>
    <property type="molecule type" value="Genomic_DNA"/>
</dbReference>
<sequence>MDAQLAELGRDHLIGIAPLVIGLLVVGALILLVGIGMRQRRRGDSRASEAGTPAPGAPKGYQEGRAGPSEMPRDGRRRYPYEVSDSGYTVSESEEEGEVKRRRWDPGSSGGFHSGGPGHT</sequence>
<keyword evidence="2" id="KW-0472">Membrane</keyword>
<dbReference type="Pfam" id="PF20087">
    <property type="entry name" value="DUF6479"/>
    <property type="match status" value="1"/>
</dbReference>